<dbReference type="Proteomes" id="UP000306740">
    <property type="component" value="Unassembled WGS sequence"/>
</dbReference>
<reference evidence="2 3" key="1">
    <citation type="submission" date="2019-05" db="EMBL/GenBank/DDBJ databases">
        <title>Mumia sp. nov., isolated from the intestinal contents of plateau pika (Ochotona curzoniae) in the Qinghai-Tibet plateau of China.</title>
        <authorList>
            <person name="Tian Z."/>
        </authorList>
    </citation>
    <scope>NUCLEOTIDE SEQUENCE [LARGE SCALE GENOMIC DNA]</scope>
    <source>
        <strain evidence="3">527</strain>
        <strain evidence="2">Z527</strain>
    </source>
</reference>
<gene>
    <name evidence="2" type="ORF">FHE65_00785</name>
    <name evidence="1" type="ORF">FHE65_01145</name>
</gene>
<evidence type="ECO:0000313" key="3">
    <source>
        <dbReference type="Proteomes" id="UP000306740"/>
    </source>
</evidence>
<dbReference type="EMBL" id="VDFR01000005">
    <property type="protein sequence ID" value="TNC51743.1"/>
    <property type="molecule type" value="Genomic_DNA"/>
</dbReference>
<dbReference type="EMBL" id="VDFR01000004">
    <property type="protein sequence ID" value="TNC52145.1"/>
    <property type="molecule type" value="Genomic_DNA"/>
</dbReference>
<evidence type="ECO:0000313" key="1">
    <source>
        <dbReference type="EMBL" id="TNC51743.1"/>
    </source>
</evidence>
<sequence>MSELVTICVDCGSEFSDADGWLDRCTMCCVVLEDHGSGVHATYVFGCFLCDDDRGGTAGADLQRAVSEGSRAA</sequence>
<name>A0A5C4N1Y7_9ACTN</name>
<evidence type="ECO:0000313" key="2">
    <source>
        <dbReference type="EMBL" id="TNC52145.1"/>
    </source>
</evidence>
<dbReference type="AlphaFoldDB" id="A0A5C4N1Y7"/>
<proteinExistence type="predicted"/>
<organism evidence="2 3">
    <name type="scientific">Mumia zhuanghuii</name>
    <dbReference type="NCBI Taxonomy" id="2585211"/>
    <lineage>
        <taxon>Bacteria</taxon>
        <taxon>Bacillati</taxon>
        <taxon>Actinomycetota</taxon>
        <taxon>Actinomycetes</taxon>
        <taxon>Propionibacteriales</taxon>
        <taxon>Nocardioidaceae</taxon>
        <taxon>Mumia</taxon>
    </lineage>
</organism>
<protein>
    <submittedName>
        <fullName evidence="2">Uncharacterized protein</fullName>
    </submittedName>
</protein>
<comment type="caution">
    <text evidence="2">The sequence shown here is derived from an EMBL/GenBank/DDBJ whole genome shotgun (WGS) entry which is preliminary data.</text>
</comment>
<dbReference type="RefSeq" id="WP_139104990.1">
    <property type="nucleotide sequence ID" value="NZ_VDFR01000004.1"/>
</dbReference>
<dbReference type="OrthoDB" id="9946674at2"/>
<accession>A0A5C4N1Y7</accession>